<comment type="caution">
    <text evidence="2">The sequence shown here is derived from an EMBL/GenBank/DDBJ whole genome shotgun (WGS) entry which is preliminary data.</text>
</comment>
<accession>A0A6I4IL09</accession>
<dbReference type="PROSITE" id="PS50801">
    <property type="entry name" value="STAS"/>
    <property type="match status" value="1"/>
</dbReference>
<evidence type="ECO:0000313" key="3">
    <source>
        <dbReference type="Proteomes" id="UP000431264"/>
    </source>
</evidence>
<dbReference type="OrthoDB" id="1163458at2"/>
<dbReference type="InterPro" id="IPR036513">
    <property type="entry name" value="STAS_dom_sf"/>
</dbReference>
<organism evidence="2 3">
    <name type="scientific">Flavobacterium profundi</name>
    <dbReference type="NCBI Taxonomy" id="1774945"/>
    <lineage>
        <taxon>Bacteria</taxon>
        <taxon>Pseudomonadati</taxon>
        <taxon>Bacteroidota</taxon>
        <taxon>Flavobacteriia</taxon>
        <taxon>Flavobacteriales</taxon>
        <taxon>Flavobacteriaceae</taxon>
        <taxon>Flavobacterium</taxon>
    </lineage>
</organism>
<protein>
    <recommendedName>
        <fullName evidence="1">STAS domain-containing protein</fullName>
    </recommendedName>
</protein>
<dbReference type="Proteomes" id="UP000431264">
    <property type="component" value="Unassembled WGS sequence"/>
</dbReference>
<sequence>MALQIIQNAGVLEIKGDLTAQNTNSLKNYFDALFVRSSFIMISLNEVNDMDKACFNLLMDFYQKAVEKNKVFYIINECNLKVAHWFQSEKKDFLLQSRAA</sequence>
<dbReference type="SUPFAM" id="SSF52091">
    <property type="entry name" value="SpoIIaa-like"/>
    <property type="match status" value="1"/>
</dbReference>
<dbReference type="EMBL" id="WQLW01000004">
    <property type="protein sequence ID" value="MVO08921.1"/>
    <property type="molecule type" value="Genomic_DNA"/>
</dbReference>
<dbReference type="Gene3D" id="3.30.750.24">
    <property type="entry name" value="STAS domain"/>
    <property type="match status" value="1"/>
</dbReference>
<evidence type="ECO:0000313" key="2">
    <source>
        <dbReference type="EMBL" id="MVO08921.1"/>
    </source>
</evidence>
<dbReference type="RefSeq" id="WP_140997313.1">
    <property type="nucleotide sequence ID" value="NZ_VDCZ01000004.1"/>
</dbReference>
<keyword evidence="3" id="KW-1185">Reference proteome</keyword>
<feature type="domain" description="STAS" evidence="1">
    <location>
        <begin position="1"/>
        <end position="76"/>
    </location>
</feature>
<dbReference type="Pfam" id="PF01740">
    <property type="entry name" value="STAS"/>
    <property type="match status" value="1"/>
</dbReference>
<reference evidence="3" key="1">
    <citation type="submission" date="2019-05" db="EMBL/GenBank/DDBJ databases">
        <title>Flavobacterium profundi sp. nov., isolated from a deep-sea seamount.</title>
        <authorList>
            <person name="Zhang D.-C."/>
        </authorList>
    </citation>
    <scope>NUCLEOTIDE SEQUENCE [LARGE SCALE GENOMIC DNA]</scope>
    <source>
        <strain evidence="3">TP390</strain>
    </source>
</reference>
<dbReference type="InterPro" id="IPR002645">
    <property type="entry name" value="STAS_dom"/>
</dbReference>
<evidence type="ECO:0000259" key="1">
    <source>
        <dbReference type="PROSITE" id="PS50801"/>
    </source>
</evidence>
<name>A0A6I4IL09_9FLAO</name>
<dbReference type="AlphaFoldDB" id="A0A6I4IL09"/>
<proteinExistence type="predicted"/>
<gene>
    <name evidence="2" type="ORF">GOQ30_07055</name>
</gene>